<organism evidence="1 2">
    <name type="scientific">Allacma fusca</name>
    <dbReference type="NCBI Taxonomy" id="39272"/>
    <lineage>
        <taxon>Eukaryota</taxon>
        <taxon>Metazoa</taxon>
        <taxon>Ecdysozoa</taxon>
        <taxon>Arthropoda</taxon>
        <taxon>Hexapoda</taxon>
        <taxon>Collembola</taxon>
        <taxon>Symphypleona</taxon>
        <taxon>Sminthuridae</taxon>
        <taxon>Allacma</taxon>
    </lineage>
</organism>
<protein>
    <submittedName>
        <fullName evidence="1">Uncharacterized protein</fullName>
    </submittedName>
</protein>
<proteinExistence type="predicted"/>
<evidence type="ECO:0000313" key="2">
    <source>
        <dbReference type="Proteomes" id="UP000708208"/>
    </source>
</evidence>
<keyword evidence="2" id="KW-1185">Reference proteome</keyword>
<dbReference type="AlphaFoldDB" id="A0A8J2LYV5"/>
<accession>A0A8J2LYV5</accession>
<name>A0A8J2LYV5_9HEXA</name>
<feature type="non-terminal residue" evidence="1">
    <location>
        <position position="95"/>
    </location>
</feature>
<comment type="caution">
    <text evidence="1">The sequence shown here is derived from an EMBL/GenBank/DDBJ whole genome shotgun (WGS) entry which is preliminary data.</text>
</comment>
<gene>
    <name evidence="1" type="ORF">AFUS01_LOCUS40698</name>
</gene>
<dbReference type="EMBL" id="CAJVCH010558163">
    <property type="protein sequence ID" value="CAG7830931.1"/>
    <property type="molecule type" value="Genomic_DNA"/>
</dbReference>
<evidence type="ECO:0000313" key="1">
    <source>
        <dbReference type="EMBL" id="CAG7830931.1"/>
    </source>
</evidence>
<reference evidence="1" key="1">
    <citation type="submission" date="2021-06" db="EMBL/GenBank/DDBJ databases">
        <authorList>
            <person name="Hodson N. C."/>
            <person name="Mongue J. A."/>
            <person name="Jaron S. K."/>
        </authorList>
    </citation>
    <scope>NUCLEOTIDE SEQUENCE</scope>
</reference>
<sequence length="95" mass="10986">MKRTCEPDGDRNSKIRRTEDKFLITKNKGAEFAKTRASNFTDIIECIDPEKTLSIHNFLKDNPDDPLIQNYIRLLDKVGILPEIDEEIHKSRASN</sequence>
<dbReference type="Proteomes" id="UP000708208">
    <property type="component" value="Unassembled WGS sequence"/>
</dbReference>